<dbReference type="Pfam" id="PF01161">
    <property type="entry name" value="PBP"/>
    <property type="match status" value="1"/>
</dbReference>
<dbReference type="PANTHER" id="PTHR11362:SF145">
    <property type="entry name" value="PROTEIN MOTHER OF FT AND TFL1-LIKE"/>
    <property type="match status" value="1"/>
</dbReference>
<dbReference type="InterPro" id="IPR008914">
    <property type="entry name" value="PEBP"/>
</dbReference>
<comment type="caution">
    <text evidence="1">The sequence shown here is derived from an EMBL/GenBank/DDBJ whole genome shotgun (WGS) entry which is preliminary data.</text>
</comment>
<dbReference type="SUPFAM" id="SSF49777">
    <property type="entry name" value="PEBP-like"/>
    <property type="match status" value="1"/>
</dbReference>
<dbReference type="CDD" id="cd00866">
    <property type="entry name" value="PEBP_euk"/>
    <property type="match status" value="1"/>
</dbReference>
<dbReference type="EMBL" id="CAMGYJ010000006">
    <property type="protein sequence ID" value="CAI0431077.1"/>
    <property type="molecule type" value="Genomic_DNA"/>
</dbReference>
<keyword evidence="2" id="KW-1185">Reference proteome</keyword>
<evidence type="ECO:0000313" key="2">
    <source>
        <dbReference type="Proteomes" id="UP001154282"/>
    </source>
</evidence>
<evidence type="ECO:0000313" key="1">
    <source>
        <dbReference type="EMBL" id="CAI0431077.1"/>
    </source>
</evidence>
<dbReference type="InterPro" id="IPR035810">
    <property type="entry name" value="PEBP_euk"/>
</dbReference>
<dbReference type="AlphaFoldDB" id="A0AAV0L9T0"/>
<dbReference type="InterPro" id="IPR036610">
    <property type="entry name" value="PEBP-like_sf"/>
</dbReference>
<dbReference type="PANTHER" id="PTHR11362">
    <property type="entry name" value="PHOSPHATIDYLETHANOLAMINE-BINDING PROTEIN"/>
    <property type="match status" value="1"/>
</dbReference>
<dbReference type="Proteomes" id="UP001154282">
    <property type="component" value="Unassembled WGS sequence"/>
</dbReference>
<protein>
    <submittedName>
        <fullName evidence="1">Uncharacterized protein</fullName>
    </submittedName>
</protein>
<reference evidence="1" key="1">
    <citation type="submission" date="2022-08" db="EMBL/GenBank/DDBJ databases">
        <authorList>
            <person name="Gutierrez-Valencia J."/>
        </authorList>
    </citation>
    <scope>NUCLEOTIDE SEQUENCE</scope>
</reference>
<name>A0AAV0L9T0_9ROSI</name>
<organism evidence="1 2">
    <name type="scientific">Linum tenue</name>
    <dbReference type="NCBI Taxonomy" id="586396"/>
    <lineage>
        <taxon>Eukaryota</taxon>
        <taxon>Viridiplantae</taxon>
        <taxon>Streptophyta</taxon>
        <taxon>Embryophyta</taxon>
        <taxon>Tracheophyta</taxon>
        <taxon>Spermatophyta</taxon>
        <taxon>Magnoliopsida</taxon>
        <taxon>eudicotyledons</taxon>
        <taxon>Gunneridae</taxon>
        <taxon>Pentapetalae</taxon>
        <taxon>rosids</taxon>
        <taxon>fabids</taxon>
        <taxon>Malpighiales</taxon>
        <taxon>Linaceae</taxon>
        <taxon>Linum</taxon>
    </lineage>
</organism>
<dbReference type="Gene3D" id="3.90.280.10">
    <property type="entry name" value="PEBP-like"/>
    <property type="match status" value="2"/>
</dbReference>
<gene>
    <name evidence="1" type="ORF">LITE_LOCUS22902</name>
</gene>
<accession>A0AAV0L9T0</accession>
<sequence length="153" mass="16894">MARTSIEPLIVGKVIGDVLDPFHPLVELTVHYGSRKISNGCEIKPSAALQKPFVQILRDAPPPISSVLYTLVCKTGQELVPYVGPQPPTGIHRYVFALFRQERALMDRSVAVAPPEMRGNFCTRHFAARNGLGLPVAAVYFNSRKEPAVKKRC</sequence>
<proteinExistence type="predicted"/>